<evidence type="ECO:0000256" key="1">
    <source>
        <dbReference type="SAM" id="MobiDB-lite"/>
    </source>
</evidence>
<evidence type="ECO:0000313" key="2">
    <source>
        <dbReference type="EMBL" id="OAE21499.1"/>
    </source>
</evidence>
<dbReference type="EMBL" id="LVLJ01003422">
    <property type="protein sequence ID" value="OAE21499.1"/>
    <property type="molecule type" value="Genomic_DNA"/>
</dbReference>
<gene>
    <name evidence="2" type="ORF">AXG93_2116s1130</name>
</gene>
<protein>
    <submittedName>
        <fullName evidence="2">Uncharacterized protein</fullName>
    </submittedName>
</protein>
<comment type="caution">
    <text evidence="2">The sequence shown here is derived from an EMBL/GenBank/DDBJ whole genome shotgun (WGS) entry which is preliminary data.</text>
</comment>
<sequence>MDQNLHDKPHDDAAIKSTMTPIDAFYGSSFAEDGRASSAYNMQRISMSAEEKEKNNSSMAREGSTIEQMRSVLTRDDPDTVLILITSKQTSRAEPS</sequence>
<name>A0A176VKL2_MARPO</name>
<keyword evidence="3" id="KW-1185">Reference proteome</keyword>
<proteinExistence type="predicted"/>
<accession>A0A176VKL2</accession>
<reference evidence="2" key="1">
    <citation type="submission" date="2016-03" db="EMBL/GenBank/DDBJ databases">
        <title>Mechanisms controlling the formation of the plant cell surface in tip-growing cells are functionally conserved among land plants.</title>
        <authorList>
            <person name="Honkanen S."/>
            <person name="Jones V.A."/>
            <person name="Morieri G."/>
            <person name="Champion C."/>
            <person name="Hetherington A.J."/>
            <person name="Kelly S."/>
            <person name="Saint-Marcoux D."/>
            <person name="Proust H."/>
            <person name="Prescott H."/>
            <person name="Dolan L."/>
        </authorList>
    </citation>
    <scope>NUCLEOTIDE SEQUENCE [LARGE SCALE GENOMIC DNA]</scope>
    <source>
        <tissue evidence="2">Whole gametophyte</tissue>
    </source>
</reference>
<feature type="region of interest" description="Disordered" evidence="1">
    <location>
        <begin position="49"/>
        <end position="73"/>
    </location>
</feature>
<organism evidence="2 3">
    <name type="scientific">Marchantia polymorpha subsp. ruderalis</name>
    <dbReference type="NCBI Taxonomy" id="1480154"/>
    <lineage>
        <taxon>Eukaryota</taxon>
        <taxon>Viridiplantae</taxon>
        <taxon>Streptophyta</taxon>
        <taxon>Embryophyta</taxon>
        <taxon>Marchantiophyta</taxon>
        <taxon>Marchantiopsida</taxon>
        <taxon>Marchantiidae</taxon>
        <taxon>Marchantiales</taxon>
        <taxon>Marchantiaceae</taxon>
        <taxon>Marchantia</taxon>
    </lineage>
</organism>
<dbReference type="AlphaFoldDB" id="A0A176VKL2"/>
<evidence type="ECO:0000313" key="3">
    <source>
        <dbReference type="Proteomes" id="UP000077202"/>
    </source>
</evidence>
<dbReference type="Proteomes" id="UP000077202">
    <property type="component" value="Unassembled WGS sequence"/>
</dbReference>